<dbReference type="PANTHER" id="PTHR11860">
    <property type="entry name" value="POLYMERIC-IMMUNOGLOBULIN RECEPTOR"/>
    <property type="match status" value="1"/>
</dbReference>
<dbReference type="SUPFAM" id="SSF48726">
    <property type="entry name" value="Immunoglobulin"/>
    <property type="match status" value="1"/>
</dbReference>
<feature type="compositionally biased region" description="Polar residues" evidence="4">
    <location>
        <begin position="157"/>
        <end position="166"/>
    </location>
</feature>
<dbReference type="InterPro" id="IPR050671">
    <property type="entry name" value="CD300_family_receptors"/>
</dbReference>
<dbReference type="InterPro" id="IPR013783">
    <property type="entry name" value="Ig-like_fold"/>
</dbReference>
<dbReference type="Pfam" id="PF07686">
    <property type="entry name" value="V-set"/>
    <property type="match status" value="1"/>
</dbReference>
<evidence type="ECO:0000256" key="6">
    <source>
        <dbReference type="SAM" id="SignalP"/>
    </source>
</evidence>
<reference evidence="8" key="1">
    <citation type="submission" date="2025-08" db="UniProtKB">
        <authorList>
            <consortium name="Ensembl"/>
        </authorList>
    </citation>
    <scope>IDENTIFICATION</scope>
</reference>
<dbReference type="InterPro" id="IPR013106">
    <property type="entry name" value="Ig_V-set"/>
</dbReference>
<feature type="region of interest" description="Disordered" evidence="4">
    <location>
        <begin position="121"/>
        <end position="166"/>
    </location>
</feature>
<evidence type="ECO:0000256" key="1">
    <source>
        <dbReference type="ARBA" id="ARBA00004370"/>
    </source>
</evidence>
<feature type="transmembrane region" description="Helical" evidence="5">
    <location>
        <begin position="187"/>
        <end position="210"/>
    </location>
</feature>
<dbReference type="InterPro" id="IPR036179">
    <property type="entry name" value="Ig-like_dom_sf"/>
</dbReference>
<dbReference type="AlphaFoldDB" id="A0A3B3QEH3"/>
<accession>A0A3B3QEH3</accession>
<evidence type="ECO:0000256" key="5">
    <source>
        <dbReference type="SAM" id="Phobius"/>
    </source>
</evidence>
<feature type="signal peptide" evidence="6">
    <location>
        <begin position="1"/>
        <end position="20"/>
    </location>
</feature>
<organism evidence="8 9">
    <name type="scientific">Paramormyrops kingsleyae</name>
    <dbReference type="NCBI Taxonomy" id="1676925"/>
    <lineage>
        <taxon>Eukaryota</taxon>
        <taxon>Metazoa</taxon>
        <taxon>Chordata</taxon>
        <taxon>Craniata</taxon>
        <taxon>Vertebrata</taxon>
        <taxon>Euteleostomi</taxon>
        <taxon>Actinopterygii</taxon>
        <taxon>Neopterygii</taxon>
        <taxon>Teleostei</taxon>
        <taxon>Osteoglossocephala</taxon>
        <taxon>Osteoglossomorpha</taxon>
        <taxon>Osteoglossiformes</taxon>
        <taxon>Mormyridae</taxon>
        <taxon>Paramormyrops</taxon>
    </lineage>
</organism>
<comment type="subcellular location">
    <subcellularLocation>
        <location evidence="1">Membrane</location>
    </subcellularLocation>
</comment>
<dbReference type="GeneTree" id="ENSGT00950000182977"/>
<proteinExistence type="predicted"/>
<keyword evidence="9" id="KW-1185">Reference proteome</keyword>
<evidence type="ECO:0000259" key="7">
    <source>
        <dbReference type="SMART" id="SM00409"/>
    </source>
</evidence>
<dbReference type="GO" id="GO:0005886">
    <property type="term" value="C:plasma membrane"/>
    <property type="evidence" value="ECO:0007669"/>
    <property type="project" value="TreeGrafter"/>
</dbReference>
<name>A0A3B3QEH3_9TELE</name>
<dbReference type="Proteomes" id="UP000261540">
    <property type="component" value="Unplaced"/>
</dbReference>
<protein>
    <submittedName>
        <fullName evidence="8">CMRF35-like molecule 9</fullName>
    </submittedName>
</protein>
<keyword evidence="6" id="KW-0732">Signal</keyword>
<dbReference type="Ensembl" id="ENSPKIT00000027778.1">
    <property type="protein sequence ID" value="ENSPKIP00000003811.1"/>
    <property type="gene ID" value="ENSPKIG00000021153.1"/>
</dbReference>
<keyword evidence="2 5" id="KW-0812">Transmembrane</keyword>
<evidence type="ECO:0000313" key="8">
    <source>
        <dbReference type="Ensembl" id="ENSPKIP00000003811.1"/>
    </source>
</evidence>
<feature type="domain" description="Immunoglobulin" evidence="7">
    <location>
        <begin position="21"/>
        <end position="119"/>
    </location>
</feature>
<feature type="region of interest" description="Disordered" evidence="4">
    <location>
        <begin position="228"/>
        <end position="253"/>
    </location>
</feature>
<evidence type="ECO:0000256" key="4">
    <source>
        <dbReference type="SAM" id="MobiDB-lite"/>
    </source>
</evidence>
<reference evidence="8" key="2">
    <citation type="submission" date="2025-09" db="UniProtKB">
        <authorList>
            <consortium name="Ensembl"/>
        </authorList>
    </citation>
    <scope>IDENTIFICATION</scope>
</reference>
<evidence type="ECO:0000256" key="2">
    <source>
        <dbReference type="ARBA" id="ARBA00022692"/>
    </source>
</evidence>
<dbReference type="Gene3D" id="2.60.40.10">
    <property type="entry name" value="Immunoglobulins"/>
    <property type="match status" value="1"/>
</dbReference>
<keyword evidence="3 5" id="KW-0472">Membrane</keyword>
<dbReference type="InterPro" id="IPR003599">
    <property type="entry name" value="Ig_sub"/>
</dbReference>
<keyword evidence="5" id="KW-1133">Transmembrane helix</keyword>
<evidence type="ECO:0000313" key="9">
    <source>
        <dbReference type="Proteomes" id="UP000261540"/>
    </source>
</evidence>
<feature type="compositionally biased region" description="Basic and acidic residues" evidence="4">
    <location>
        <begin position="234"/>
        <end position="244"/>
    </location>
</feature>
<evidence type="ECO:0000256" key="3">
    <source>
        <dbReference type="ARBA" id="ARBA00023136"/>
    </source>
</evidence>
<feature type="chain" id="PRO_5017376117" evidence="6">
    <location>
        <begin position="21"/>
        <end position="293"/>
    </location>
</feature>
<dbReference type="GO" id="GO:0004888">
    <property type="term" value="F:transmembrane signaling receptor activity"/>
    <property type="evidence" value="ECO:0007669"/>
    <property type="project" value="TreeGrafter"/>
</dbReference>
<sequence length="293" mass="32406">MRNLIVAVCLLSAVCWMVSGVIRMSGYEGHQVRIRCSHSNAGSNRKYFCRGHCSSKDILVKTNGGQTYQQRERFSLHDHRSGTFTVTITGLRKTDTGTYWCGVERAGADTYTEVHLTVTEASSRASRAPQLPSRVPATSANPQEEADPPRTSGPLPQHSSGVPRQFQGHSTAETLMPLQNGVKFTHYVTFITAAVSGTVLLFALSVLIIYKQRKAVSKNSPEATFTSTVNTEYGDSRNNRRAERNNGMSVNEPDADTFLTSDLSSPENNHIYSNIQCNHLQTDPIYLNYNLIT</sequence>
<dbReference type="SMART" id="SM00409">
    <property type="entry name" value="IG"/>
    <property type="match status" value="1"/>
</dbReference>
<dbReference type="PANTHER" id="PTHR11860:SF87">
    <property type="entry name" value="CMRF35-LIKE MOLECULE 8"/>
    <property type="match status" value="1"/>
</dbReference>